<dbReference type="PANTHER" id="PTHR30055:SF234">
    <property type="entry name" value="HTH-TYPE TRANSCRIPTIONAL REGULATOR BETI"/>
    <property type="match status" value="1"/>
</dbReference>
<dbReference type="InterPro" id="IPR001647">
    <property type="entry name" value="HTH_TetR"/>
</dbReference>
<evidence type="ECO:0000256" key="2">
    <source>
        <dbReference type="ARBA" id="ARBA00023125"/>
    </source>
</evidence>
<organism evidence="6 7">
    <name type="scientific">Actinoalloteichus fjordicus</name>
    <dbReference type="NCBI Taxonomy" id="1612552"/>
    <lineage>
        <taxon>Bacteria</taxon>
        <taxon>Bacillati</taxon>
        <taxon>Actinomycetota</taxon>
        <taxon>Actinomycetes</taxon>
        <taxon>Pseudonocardiales</taxon>
        <taxon>Pseudonocardiaceae</taxon>
        <taxon>Actinoalloteichus</taxon>
    </lineage>
</organism>
<dbReference type="PANTHER" id="PTHR30055">
    <property type="entry name" value="HTH-TYPE TRANSCRIPTIONAL REGULATOR RUTR"/>
    <property type="match status" value="1"/>
</dbReference>
<evidence type="ECO:0000259" key="5">
    <source>
        <dbReference type="PROSITE" id="PS50977"/>
    </source>
</evidence>
<dbReference type="RefSeq" id="WP_075740848.1">
    <property type="nucleotide sequence ID" value="NZ_CP016076.1"/>
</dbReference>
<dbReference type="Proteomes" id="UP000185511">
    <property type="component" value="Chromosome"/>
</dbReference>
<keyword evidence="1" id="KW-0805">Transcription regulation</keyword>
<dbReference type="GO" id="GO:0000976">
    <property type="term" value="F:transcription cis-regulatory region binding"/>
    <property type="evidence" value="ECO:0007669"/>
    <property type="project" value="TreeGrafter"/>
</dbReference>
<dbReference type="KEGG" id="acad:UA74_14855"/>
<dbReference type="PROSITE" id="PS50977">
    <property type="entry name" value="HTH_TETR_2"/>
    <property type="match status" value="1"/>
</dbReference>
<dbReference type="Pfam" id="PF00440">
    <property type="entry name" value="TetR_N"/>
    <property type="match status" value="1"/>
</dbReference>
<dbReference type="SUPFAM" id="SSF48498">
    <property type="entry name" value="Tetracyclin repressor-like, C-terminal domain"/>
    <property type="match status" value="1"/>
</dbReference>
<dbReference type="Gene3D" id="1.10.357.10">
    <property type="entry name" value="Tetracycline Repressor, domain 2"/>
    <property type="match status" value="1"/>
</dbReference>
<evidence type="ECO:0000256" key="4">
    <source>
        <dbReference type="PROSITE-ProRule" id="PRU00335"/>
    </source>
</evidence>
<evidence type="ECO:0000313" key="6">
    <source>
        <dbReference type="EMBL" id="APU15027.1"/>
    </source>
</evidence>
<proteinExistence type="predicted"/>
<reference evidence="7" key="1">
    <citation type="submission" date="2016-06" db="EMBL/GenBank/DDBJ databases">
        <title>Complete genome sequence of Actinoalloteichus fjordicus DSM 46855 (=ADI127-17), type strain of the new species Actinoalloteichus fjordicus.</title>
        <authorList>
            <person name="Ruckert C."/>
            <person name="Nouioui I."/>
            <person name="Willmese J."/>
            <person name="van Wezel G."/>
            <person name="Klenk H.-P."/>
            <person name="Kalinowski J."/>
            <person name="Zotchev S.B."/>
        </authorList>
    </citation>
    <scope>NUCLEOTIDE SEQUENCE [LARGE SCALE GENOMIC DNA]</scope>
    <source>
        <strain evidence="7">ADI127-7</strain>
    </source>
</reference>
<gene>
    <name evidence="6" type="ORF">UA74_14855</name>
</gene>
<accession>A0AAC9LCF8</accession>
<dbReference type="GO" id="GO:0003700">
    <property type="term" value="F:DNA-binding transcription factor activity"/>
    <property type="evidence" value="ECO:0007669"/>
    <property type="project" value="TreeGrafter"/>
</dbReference>
<dbReference type="AlphaFoldDB" id="A0AAC9LCF8"/>
<name>A0AAC9LCF8_9PSEU</name>
<feature type="DNA-binding region" description="H-T-H motif" evidence="4">
    <location>
        <begin position="35"/>
        <end position="54"/>
    </location>
</feature>
<keyword evidence="2 4" id="KW-0238">DNA-binding</keyword>
<dbReference type="InterPro" id="IPR050109">
    <property type="entry name" value="HTH-type_TetR-like_transc_reg"/>
</dbReference>
<evidence type="ECO:0000256" key="1">
    <source>
        <dbReference type="ARBA" id="ARBA00023015"/>
    </source>
</evidence>
<dbReference type="InterPro" id="IPR009057">
    <property type="entry name" value="Homeodomain-like_sf"/>
</dbReference>
<protein>
    <submittedName>
        <fullName evidence="6">Transcriptional regulator, TetR family</fullName>
    </submittedName>
</protein>
<feature type="domain" description="HTH tetR-type" evidence="5">
    <location>
        <begin position="13"/>
        <end position="72"/>
    </location>
</feature>
<sequence>MPGTPRRQRWDAARNRTALLAAAREAFAARGLAVDVREVARRAGVGIATLYRHFPTKDDLVAATLEKDLAEWSEAAGVAVATEDAWFGLTLIIEQTLAVMARHRAVLDGLSEPRSAPQILLRRLATLRGMLEGLVDRAHRQGTLRLDVSADDVGLLILALGRVVQLTVAAGGVAVASEGDASNAVWRRHTGLVLDGLHTHAVRE</sequence>
<dbReference type="InterPro" id="IPR036271">
    <property type="entry name" value="Tet_transcr_reg_TetR-rel_C_sf"/>
</dbReference>
<dbReference type="PRINTS" id="PR00455">
    <property type="entry name" value="HTHTETR"/>
</dbReference>
<dbReference type="SUPFAM" id="SSF46689">
    <property type="entry name" value="Homeodomain-like"/>
    <property type="match status" value="1"/>
</dbReference>
<dbReference type="EMBL" id="CP016076">
    <property type="protein sequence ID" value="APU15027.1"/>
    <property type="molecule type" value="Genomic_DNA"/>
</dbReference>
<keyword evidence="3" id="KW-0804">Transcription</keyword>
<evidence type="ECO:0000313" key="7">
    <source>
        <dbReference type="Proteomes" id="UP000185511"/>
    </source>
</evidence>
<keyword evidence="7" id="KW-1185">Reference proteome</keyword>
<evidence type="ECO:0000256" key="3">
    <source>
        <dbReference type="ARBA" id="ARBA00023163"/>
    </source>
</evidence>